<dbReference type="Proteomes" id="UP001479933">
    <property type="component" value="Chromosome"/>
</dbReference>
<dbReference type="Pfam" id="PF08279">
    <property type="entry name" value="HTH_11"/>
    <property type="match status" value="1"/>
</dbReference>
<keyword evidence="6 9" id="KW-0238">DNA-binding</keyword>
<evidence type="ECO:0000313" key="13">
    <source>
        <dbReference type="Proteomes" id="UP001479933"/>
    </source>
</evidence>
<gene>
    <name evidence="12" type="ORF">RVF87_18505</name>
</gene>
<dbReference type="InterPro" id="IPR024187">
    <property type="entry name" value="Sig_transdc_resp-reg_cit/mal"/>
</dbReference>
<keyword evidence="13" id="KW-1185">Reference proteome</keyword>
<accession>A0ABZ2TZW1</accession>
<evidence type="ECO:0000256" key="5">
    <source>
        <dbReference type="ARBA" id="ARBA00023015"/>
    </source>
</evidence>
<feature type="modified residue" description="4-aspartylphosphate" evidence="10">
    <location>
        <position position="60"/>
    </location>
</feature>
<dbReference type="Gene3D" id="3.40.50.2300">
    <property type="match status" value="1"/>
</dbReference>
<protein>
    <recommendedName>
        <fullName evidence="9">Transcriptional regulatory protein</fullName>
    </recommendedName>
</protein>
<feature type="domain" description="Response regulatory" evidence="11">
    <location>
        <begin position="4"/>
        <end position="125"/>
    </location>
</feature>
<dbReference type="Gene3D" id="1.10.10.10">
    <property type="entry name" value="Winged helix-like DNA-binding domain superfamily/Winged helix DNA-binding domain"/>
    <property type="match status" value="1"/>
</dbReference>
<proteinExistence type="predicted"/>
<comment type="subcellular location">
    <subcellularLocation>
        <location evidence="1 9">Cytoplasm</location>
    </subcellularLocation>
</comment>
<evidence type="ECO:0000256" key="7">
    <source>
        <dbReference type="ARBA" id="ARBA00023159"/>
    </source>
</evidence>
<dbReference type="PANTHER" id="PTHR45526:SF1">
    <property type="entry name" value="TRANSCRIPTIONAL REGULATORY PROTEIN DCUR-RELATED"/>
    <property type="match status" value="1"/>
</dbReference>
<dbReference type="SUPFAM" id="SSF46785">
    <property type="entry name" value="Winged helix' DNA-binding domain"/>
    <property type="match status" value="1"/>
</dbReference>
<keyword evidence="7 9" id="KW-0010">Activator</keyword>
<keyword evidence="4 9" id="KW-0902">Two-component regulatory system</keyword>
<evidence type="ECO:0000256" key="4">
    <source>
        <dbReference type="ARBA" id="ARBA00023012"/>
    </source>
</evidence>
<evidence type="ECO:0000259" key="11">
    <source>
        <dbReference type="PROSITE" id="PS50110"/>
    </source>
</evidence>
<dbReference type="EMBL" id="CP136137">
    <property type="protein sequence ID" value="WYY06995.1"/>
    <property type="molecule type" value="Genomic_DNA"/>
</dbReference>
<dbReference type="InterPro" id="IPR036390">
    <property type="entry name" value="WH_DNA-bd_sf"/>
</dbReference>
<dbReference type="RefSeq" id="WP_066171899.1">
    <property type="nucleotide sequence ID" value="NZ_CP136137.1"/>
</dbReference>
<keyword evidence="3 10" id="KW-0597">Phosphoprotein</keyword>
<organism evidence="12 13">
    <name type="scientific">Gordonia hydrophobica</name>
    <dbReference type="NCBI Taxonomy" id="40516"/>
    <lineage>
        <taxon>Bacteria</taxon>
        <taxon>Bacillati</taxon>
        <taxon>Actinomycetota</taxon>
        <taxon>Actinomycetes</taxon>
        <taxon>Mycobacteriales</taxon>
        <taxon>Gordoniaceae</taxon>
        <taxon>Gordonia</taxon>
    </lineage>
</organism>
<dbReference type="InterPro" id="IPR036388">
    <property type="entry name" value="WH-like_DNA-bd_sf"/>
</dbReference>
<dbReference type="InterPro" id="IPR001789">
    <property type="entry name" value="Sig_transdc_resp-reg_receiver"/>
</dbReference>
<evidence type="ECO:0000256" key="1">
    <source>
        <dbReference type="ARBA" id="ARBA00004496"/>
    </source>
</evidence>
<reference evidence="12 13" key="1">
    <citation type="journal article" date="2023" name="Virus Evol.">
        <title>Computational host range prediction-The good, the bad, and the ugly.</title>
        <authorList>
            <person name="Howell A.A."/>
            <person name="Versoza C.J."/>
            <person name="Pfeifer S.P."/>
        </authorList>
    </citation>
    <scope>NUCLEOTIDE SEQUENCE [LARGE SCALE GENOMIC DNA]</scope>
    <source>
        <strain evidence="12 13">1610/1b</strain>
    </source>
</reference>
<dbReference type="InterPro" id="IPR013196">
    <property type="entry name" value="HTH_11"/>
</dbReference>
<keyword evidence="8 9" id="KW-0804">Transcription</keyword>
<dbReference type="PIRSF" id="PIRSF006171">
    <property type="entry name" value="RR_citrat_malat"/>
    <property type="match status" value="1"/>
</dbReference>
<dbReference type="SUPFAM" id="SSF52172">
    <property type="entry name" value="CheY-like"/>
    <property type="match status" value="1"/>
</dbReference>
<evidence type="ECO:0000256" key="8">
    <source>
        <dbReference type="ARBA" id="ARBA00023163"/>
    </source>
</evidence>
<evidence type="ECO:0000256" key="10">
    <source>
        <dbReference type="PROSITE-ProRule" id="PRU00169"/>
    </source>
</evidence>
<dbReference type="SMART" id="SM00448">
    <property type="entry name" value="REC"/>
    <property type="match status" value="1"/>
</dbReference>
<evidence type="ECO:0000313" key="12">
    <source>
        <dbReference type="EMBL" id="WYY06995.1"/>
    </source>
</evidence>
<dbReference type="InterPro" id="IPR011006">
    <property type="entry name" value="CheY-like_superfamily"/>
</dbReference>
<evidence type="ECO:0000256" key="3">
    <source>
        <dbReference type="ARBA" id="ARBA00022553"/>
    </source>
</evidence>
<evidence type="ECO:0000256" key="6">
    <source>
        <dbReference type="ARBA" id="ARBA00023125"/>
    </source>
</evidence>
<evidence type="ECO:0000256" key="2">
    <source>
        <dbReference type="ARBA" id="ARBA00022490"/>
    </source>
</evidence>
<dbReference type="InterPro" id="IPR051271">
    <property type="entry name" value="2C-system_Tx_regulators"/>
</dbReference>
<keyword evidence="2 9" id="KW-0963">Cytoplasm</keyword>
<name>A0ABZ2TZW1_9ACTN</name>
<evidence type="ECO:0000256" key="9">
    <source>
        <dbReference type="PIRNR" id="PIRNR006171"/>
    </source>
</evidence>
<dbReference type="PANTHER" id="PTHR45526">
    <property type="entry name" value="TRANSCRIPTIONAL REGULATORY PROTEIN DPIA"/>
    <property type="match status" value="1"/>
</dbReference>
<sequence>MSIRVLIVDDQPSIAAAHAEYVARISGFDVLTTVGTGAGAIDVVRRAAAGPAPVDLALVDIGLPDMSGLDVTAAIAGVTPRPDVIVVTSARDIDTVRTAVAHGALQYLIKPFTFAAFSAKLSSYREYRRVLGSGDVEQSQVDSAFAALRKPTDGPATPKGIAGPTLERITAVLRESSDTLSAGEIARRAGISRVTAWRYLERLVDDRVCERVPDYGGRGRPENRYRWL</sequence>
<dbReference type="PROSITE" id="PS50110">
    <property type="entry name" value="RESPONSE_REGULATORY"/>
    <property type="match status" value="1"/>
</dbReference>
<keyword evidence="5 9" id="KW-0805">Transcription regulation</keyword>
<dbReference type="Pfam" id="PF00072">
    <property type="entry name" value="Response_reg"/>
    <property type="match status" value="1"/>
</dbReference>